<dbReference type="Gene3D" id="2.170.130.10">
    <property type="entry name" value="TonB-dependent receptor, plug domain"/>
    <property type="match status" value="1"/>
</dbReference>
<evidence type="ECO:0000256" key="8">
    <source>
        <dbReference type="ARBA" id="ARBA00023170"/>
    </source>
</evidence>
<evidence type="ECO:0000256" key="11">
    <source>
        <dbReference type="RuleBase" id="RU003357"/>
    </source>
</evidence>
<evidence type="ECO:0000256" key="7">
    <source>
        <dbReference type="ARBA" id="ARBA00023136"/>
    </source>
</evidence>
<dbReference type="InterPro" id="IPR012910">
    <property type="entry name" value="Plug_dom"/>
</dbReference>
<dbReference type="InterPro" id="IPR036942">
    <property type="entry name" value="Beta-barrel_TonB_sf"/>
</dbReference>
<dbReference type="InterPro" id="IPR000531">
    <property type="entry name" value="Beta-barrel_TonB"/>
</dbReference>
<dbReference type="PANTHER" id="PTHR30069:SF29">
    <property type="entry name" value="HEMOGLOBIN AND HEMOGLOBIN-HAPTOGLOBIN-BINDING PROTEIN 1-RELATED"/>
    <property type="match status" value="1"/>
</dbReference>
<dbReference type="PANTHER" id="PTHR30069">
    <property type="entry name" value="TONB-DEPENDENT OUTER MEMBRANE RECEPTOR"/>
    <property type="match status" value="1"/>
</dbReference>
<evidence type="ECO:0000256" key="3">
    <source>
        <dbReference type="ARBA" id="ARBA00022452"/>
    </source>
</evidence>
<evidence type="ECO:0000256" key="10">
    <source>
        <dbReference type="PROSITE-ProRule" id="PRU01360"/>
    </source>
</evidence>
<dbReference type="RefSeq" id="WP_369062468.1">
    <property type="nucleotide sequence ID" value="NZ_CP158375.1"/>
</dbReference>
<feature type="domain" description="TonB-dependent receptor-like beta-barrel" evidence="12">
    <location>
        <begin position="254"/>
        <end position="631"/>
    </location>
</feature>
<keyword evidence="5" id="KW-0732">Signal</keyword>
<dbReference type="Pfam" id="PF00593">
    <property type="entry name" value="TonB_dep_Rec_b-barrel"/>
    <property type="match status" value="1"/>
</dbReference>
<organism evidence="14">
    <name type="scientific">Caulobacter sp. 73W</name>
    <dbReference type="NCBI Taxonomy" id="3161137"/>
    <lineage>
        <taxon>Bacteria</taxon>
        <taxon>Pseudomonadati</taxon>
        <taxon>Pseudomonadota</taxon>
        <taxon>Alphaproteobacteria</taxon>
        <taxon>Caulobacterales</taxon>
        <taxon>Caulobacteraceae</taxon>
        <taxon>Caulobacter</taxon>
    </lineage>
</organism>
<evidence type="ECO:0000259" key="12">
    <source>
        <dbReference type="Pfam" id="PF00593"/>
    </source>
</evidence>
<dbReference type="PROSITE" id="PS52016">
    <property type="entry name" value="TONB_DEPENDENT_REC_3"/>
    <property type="match status" value="1"/>
</dbReference>
<dbReference type="EMBL" id="CP158375">
    <property type="protein sequence ID" value="XDO98593.1"/>
    <property type="molecule type" value="Genomic_DNA"/>
</dbReference>
<comment type="subcellular location">
    <subcellularLocation>
        <location evidence="1 10">Cell outer membrane</location>
        <topology evidence="1 10">Multi-pass membrane protein</topology>
    </subcellularLocation>
</comment>
<keyword evidence="8 14" id="KW-0675">Receptor</keyword>
<dbReference type="AlphaFoldDB" id="A0AB39KXX0"/>
<feature type="domain" description="TonB-dependent receptor plug" evidence="13">
    <location>
        <begin position="41"/>
        <end position="133"/>
    </location>
</feature>
<evidence type="ECO:0000256" key="2">
    <source>
        <dbReference type="ARBA" id="ARBA00022448"/>
    </source>
</evidence>
<sequence length="662" mass="69533">MFDAPPTVDAVVVTAPRLPDAPAAAVFSSVQVDPRLLDARPRVDEALKSAPGASLFRRQGSAIANPTTQGLSLRSIAPSGAGRALVTLDGAPLNDPFGGWVIWSQVQPSTLGAAQIVRGAGAGPYGAGALTGVVRLQTADGTQDDLQLELSGGGQGYGRAAVMARGADRRLLVSGAYERFDGQTPVRGPRRGSADVPIGLESTGLSAAFGDQIGDVAVGVRVAGWREKRGAGLVGADSVASGKSLAATAARQAQEGRPGWRLQAWAVESDLRNGSVATAADRNSTTAANDQYATPAQGYGLNAALRGSWWEIGIDGRLFEGESRERFRNMGGAFTRTRLAGGQASVAGLYGEAWRENGPLLMTAGVRLDRWSSSDARRQERDIQTGAMTLDEHPADRDGVTPTGRAGLRYAVSDRLHLRAAAYSGFRPATLNELHRPFRVGNDITEANAGLEPERLFGGELGVGGDLAGLTWSLSAFATRLEDAIANVTIGAGPGTFPVAGFVPAGGVLRQRQNVGHIEASGMEIEASKDFGDDLRLRAALSGTDAEVNGAAAAPQLTGKRPAQAPRWTVTAGGEWRMNTVLTASLDLRYESARWEDDLNTRRLSSALTTDVRLDADLGRHARLFVAADNLFDAKVETVESADGLESFAPGRLVRVGMVLKR</sequence>
<evidence type="ECO:0000256" key="1">
    <source>
        <dbReference type="ARBA" id="ARBA00004571"/>
    </source>
</evidence>
<comment type="similarity">
    <text evidence="10 11">Belongs to the TonB-dependent receptor family.</text>
</comment>
<dbReference type="GO" id="GO:0044718">
    <property type="term" value="P:siderophore transmembrane transport"/>
    <property type="evidence" value="ECO:0007669"/>
    <property type="project" value="TreeGrafter"/>
</dbReference>
<dbReference type="GO" id="GO:0009279">
    <property type="term" value="C:cell outer membrane"/>
    <property type="evidence" value="ECO:0007669"/>
    <property type="project" value="UniProtKB-SubCell"/>
</dbReference>
<evidence type="ECO:0000256" key="6">
    <source>
        <dbReference type="ARBA" id="ARBA00023077"/>
    </source>
</evidence>
<keyword evidence="4 10" id="KW-0812">Transmembrane</keyword>
<dbReference type="Gene3D" id="2.40.170.20">
    <property type="entry name" value="TonB-dependent receptor, beta-barrel domain"/>
    <property type="match status" value="1"/>
</dbReference>
<keyword evidence="9 10" id="KW-0998">Cell outer membrane</keyword>
<accession>A0AB39KXX0</accession>
<reference evidence="14" key="1">
    <citation type="submission" date="2024-06" db="EMBL/GenBank/DDBJ databases">
        <title>Caulobacter inopinatus, sp. nov.</title>
        <authorList>
            <person name="Donachie S.P."/>
        </authorList>
    </citation>
    <scope>NUCLEOTIDE SEQUENCE</scope>
    <source>
        <strain evidence="14">73W</strain>
    </source>
</reference>
<keyword evidence="6 11" id="KW-0798">TonB box</keyword>
<evidence type="ECO:0000313" key="14">
    <source>
        <dbReference type="EMBL" id="XDO98593.1"/>
    </source>
</evidence>
<evidence type="ECO:0000259" key="13">
    <source>
        <dbReference type="Pfam" id="PF07715"/>
    </source>
</evidence>
<dbReference type="InterPro" id="IPR039426">
    <property type="entry name" value="TonB-dep_rcpt-like"/>
</dbReference>
<name>A0AB39KXX0_9CAUL</name>
<evidence type="ECO:0000256" key="4">
    <source>
        <dbReference type="ARBA" id="ARBA00022692"/>
    </source>
</evidence>
<proteinExistence type="inferred from homology"/>
<dbReference type="Pfam" id="PF07715">
    <property type="entry name" value="Plug"/>
    <property type="match status" value="1"/>
</dbReference>
<dbReference type="InterPro" id="IPR037066">
    <property type="entry name" value="Plug_dom_sf"/>
</dbReference>
<protein>
    <submittedName>
        <fullName evidence="14">TonB-dependent receptor</fullName>
    </submittedName>
</protein>
<keyword evidence="3 10" id="KW-1134">Transmembrane beta strand</keyword>
<keyword evidence="2 10" id="KW-0813">Transport</keyword>
<keyword evidence="7 10" id="KW-0472">Membrane</keyword>
<evidence type="ECO:0000256" key="5">
    <source>
        <dbReference type="ARBA" id="ARBA00022729"/>
    </source>
</evidence>
<dbReference type="SUPFAM" id="SSF56935">
    <property type="entry name" value="Porins"/>
    <property type="match status" value="1"/>
</dbReference>
<dbReference type="GO" id="GO:0015344">
    <property type="term" value="F:siderophore uptake transmembrane transporter activity"/>
    <property type="evidence" value="ECO:0007669"/>
    <property type="project" value="TreeGrafter"/>
</dbReference>
<gene>
    <name evidence="14" type="ORF">ABOZ73_09315</name>
</gene>
<evidence type="ECO:0000256" key="9">
    <source>
        <dbReference type="ARBA" id="ARBA00023237"/>
    </source>
</evidence>